<accession>A0AAJ4UY64</accession>
<proteinExistence type="predicted"/>
<reference evidence="3" key="3">
    <citation type="submission" date="2019-06" db="EMBL/GenBank/DDBJ databases">
        <title>A comparative analysis of the Nautiliaceae.</title>
        <authorList>
            <person name="Grosche A."/>
            <person name="Smedile F."/>
            <person name="Vetriani C."/>
        </authorList>
    </citation>
    <scope>NUCLEOTIDE SEQUENCE</scope>
    <source>
        <strain evidence="3">TB6</strain>
    </source>
</reference>
<sequence>MKKLILLVMTGMMFVFTGCTQMYNSNEVALSDVNTELTYQTGVVTGVKNVVIKDNGSGVFVGAYTGTVLGSMFGRGKGNILSTLLGGLTGALVGYEADKANAQELFVRLDNGKNVVVIVKGVNIHKGDRIRIIKRGSKIVRVEKI</sequence>
<dbReference type="AlphaFoldDB" id="A0AAJ4UY64"/>
<dbReference type="Proteomes" id="UP000298805">
    <property type="component" value="Chromosome"/>
</dbReference>
<dbReference type="Pfam" id="PF05433">
    <property type="entry name" value="Rick_17kDa_Anti"/>
    <property type="match status" value="1"/>
</dbReference>
<dbReference type="EMBL" id="CP027432">
    <property type="protein sequence ID" value="QCI28701.1"/>
    <property type="molecule type" value="Genomic_DNA"/>
</dbReference>
<feature type="domain" description="Glycine zipper 2TM" evidence="2">
    <location>
        <begin position="58"/>
        <end position="97"/>
    </location>
</feature>
<keyword evidence="6" id="KW-1185">Reference proteome</keyword>
<gene>
    <name evidence="3" type="ORF">C6V80_06890</name>
    <name evidence="4" type="ORF">EDC58_0045</name>
</gene>
<organism evidence="4 5">
    <name type="scientific">Caminibacter pacificus</name>
    <dbReference type="NCBI Taxonomy" id="1424653"/>
    <lineage>
        <taxon>Bacteria</taxon>
        <taxon>Pseudomonadati</taxon>
        <taxon>Campylobacterota</taxon>
        <taxon>Epsilonproteobacteria</taxon>
        <taxon>Nautiliales</taxon>
        <taxon>Nautiliaceae</taxon>
        <taxon>Caminibacter</taxon>
    </lineage>
</organism>
<feature type="chain" id="PRO_5042552683" evidence="1">
    <location>
        <begin position="18"/>
        <end position="145"/>
    </location>
</feature>
<dbReference type="InterPro" id="IPR008816">
    <property type="entry name" value="Gly_zipper_2TM_dom"/>
</dbReference>
<keyword evidence="4" id="KW-0449">Lipoprotein</keyword>
<evidence type="ECO:0000313" key="3">
    <source>
        <dbReference type="EMBL" id="QCI28701.1"/>
    </source>
</evidence>
<keyword evidence="1" id="KW-0732">Signal</keyword>
<evidence type="ECO:0000313" key="4">
    <source>
        <dbReference type="EMBL" id="ROR40566.1"/>
    </source>
</evidence>
<dbReference type="Proteomes" id="UP000272781">
    <property type="component" value="Unassembled WGS sequence"/>
</dbReference>
<dbReference type="PROSITE" id="PS51257">
    <property type="entry name" value="PROKAR_LIPOPROTEIN"/>
    <property type="match status" value="1"/>
</dbReference>
<evidence type="ECO:0000313" key="5">
    <source>
        <dbReference type="Proteomes" id="UP000272781"/>
    </source>
</evidence>
<protein>
    <submittedName>
        <fullName evidence="3">Glycine zipper 2TM domain-containing protein</fullName>
    </submittedName>
    <submittedName>
        <fullName evidence="4">Outer membrane lipoprotein SlyB</fullName>
    </submittedName>
</protein>
<evidence type="ECO:0000313" key="6">
    <source>
        <dbReference type="Proteomes" id="UP000298805"/>
    </source>
</evidence>
<dbReference type="RefSeq" id="WP_123351485.1">
    <property type="nucleotide sequence ID" value="NZ_CP027432.2"/>
</dbReference>
<evidence type="ECO:0000259" key="2">
    <source>
        <dbReference type="Pfam" id="PF05433"/>
    </source>
</evidence>
<feature type="signal peptide" evidence="1">
    <location>
        <begin position="1"/>
        <end position="17"/>
    </location>
</feature>
<evidence type="ECO:0000256" key="1">
    <source>
        <dbReference type="SAM" id="SignalP"/>
    </source>
</evidence>
<dbReference type="GO" id="GO:0019867">
    <property type="term" value="C:outer membrane"/>
    <property type="evidence" value="ECO:0007669"/>
    <property type="project" value="InterPro"/>
</dbReference>
<reference evidence="4 5" key="2">
    <citation type="submission" date="2018-11" db="EMBL/GenBank/DDBJ databases">
        <title>Genomic Encyclopedia of Type Strains, Phase IV (KMG-IV): sequencing the most valuable type-strain genomes for metagenomic binning, comparative biology and taxonomic classification.</title>
        <authorList>
            <person name="Goeker M."/>
        </authorList>
    </citation>
    <scope>NUCLEOTIDE SEQUENCE [LARGE SCALE GENOMIC DNA]</scope>
    <source>
        <strain evidence="4 5">DSM 27783</strain>
    </source>
</reference>
<dbReference type="EMBL" id="RJVK01000001">
    <property type="protein sequence ID" value="ROR40566.1"/>
    <property type="molecule type" value="Genomic_DNA"/>
</dbReference>
<reference evidence="6" key="1">
    <citation type="submission" date="2018-03" db="EMBL/GenBank/DDBJ databases">
        <title>A comparative analysis of the Nautiliaceae.</title>
        <authorList>
            <person name="Grosche A."/>
            <person name="Smedile F."/>
            <person name="Vetriani C."/>
        </authorList>
    </citation>
    <scope>NUCLEOTIDE SEQUENCE [LARGE SCALE GENOMIC DNA]</scope>
    <source>
        <strain evidence="6">TB6</strain>
    </source>
</reference>
<name>A0AAJ4UY64_9BACT</name>